<dbReference type="EMBL" id="FWZX01000007">
    <property type="protein sequence ID" value="SMF20342.1"/>
    <property type="molecule type" value="Genomic_DNA"/>
</dbReference>
<proteinExistence type="predicted"/>
<dbReference type="Gene3D" id="3.40.960.10">
    <property type="entry name" value="VSR Endonuclease"/>
    <property type="match status" value="1"/>
</dbReference>
<dbReference type="CDD" id="cd01038">
    <property type="entry name" value="Endonuclease_DUF559"/>
    <property type="match status" value="1"/>
</dbReference>
<accession>A0A1Y6BP58</accession>
<keyword evidence="2" id="KW-0436">Ligase</keyword>
<evidence type="ECO:0000259" key="1">
    <source>
        <dbReference type="Pfam" id="PF04480"/>
    </source>
</evidence>
<dbReference type="InterPro" id="IPR007569">
    <property type="entry name" value="DUF559"/>
</dbReference>
<keyword evidence="3" id="KW-1185">Reference proteome</keyword>
<sequence length="127" mass="14087">MGRKGSGMAVRPKTCRARRLRRDSTDAERLLWRALRELRLPVNVRRQHPIGPYVADFAVPACRLVIELDGGQHASAVEADAERTAALNARGYRVIRFWNNEVLGNLEGVLTVIVAEIGRSVGFPTSP</sequence>
<dbReference type="InterPro" id="IPR047216">
    <property type="entry name" value="Endonuclease_DUF559_bact"/>
</dbReference>
<organism evidence="2 3">
    <name type="scientific">Tistlia consotensis USBA 355</name>
    <dbReference type="NCBI Taxonomy" id="560819"/>
    <lineage>
        <taxon>Bacteria</taxon>
        <taxon>Pseudomonadati</taxon>
        <taxon>Pseudomonadota</taxon>
        <taxon>Alphaproteobacteria</taxon>
        <taxon>Rhodospirillales</taxon>
        <taxon>Rhodovibrionaceae</taxon>
        <taxon>Tistlia</taxon>
    </lineage>
</organism>
<dbReference type="Proteomes" id="UP000192917">
    <property type="component" value="Unassembled WGS sequence"/>
</dbReference>
<dbReference type="GO" id="GO:0016874">
    <property type="term" value="F:ligase activity"/>
    <property type="evidence" value="ECO:0007669"/>
    <property type="project" value="UniProtKB-KW"/>
</dbReference>
<name>A0A1Y6BP58_9PROT</name>
<dbReference type="PANTHER" id="PTHR38590:SF1">
    <property type="entry name" value="BLL0828 PROTEIN"/>
    <property type="match status" value="1"/>
</dbReference>
<dbReference type="SUPFAM" id="SSF52980">
    <property type="entry name" value="Restriction endonuclease-like"/>
    <property type="match status" value="1"/>
</dbReference>
<evidence type="ECO:0000313" key="2">
    <source>
        <dbReference type="EMBL" id="SMF20342.1"/>
    </source>
</evidence>
<dbReference type="AlphaFoldDB" id="A0A1Y6BP58"/>
<reference evidence="2 3" key="1">
    <citation type="submission" date="2017-04" db="EMBL/GenBank/DDBJ databases">
        <authorList>
            <person name="Afonso C.L."/>
            <person name="Miller P.J."/>
            <person name="Scott M.A."/>
            <person name="Spackman E."/>
            <person name="Goraichik I."/>
            <person name="Dimitrov K.M."/>
            <person name="Suarez D.L."/>
            <person name="Swayne D.E."/>
        </authorList>
    </citation>
    <scope>NUCLEOTIDE SEQUENCE [LARGE SCALE GENOMIC DNA]</scope>
    <source>
        <strain evidence="2 3">USBA 355</strain>
    </source>
</reference>
<evidence type="ECO:0000313" key="3">
    <source>
        <dbReference type="Proteomes" id="UP000192917"/>
    </source>
</evidence>
<dbReference type="STRING" id="560819.SAMN05428998_1076"/>
<dbReference type="PANTHER" id="PTHR38590">
    <property type="entry name" value="BLL0828 PROTEIN"/>
    <property type="match status" value="1"/>
</dbReference>
<feature type="domain" description="DUF559" evidence="1">
    <location>
        <begin position="14"/>
        <end position="117"/>
    </location>
</feature>
<gene>
    <name evidence="2" type="ORF">SAMN05428998_1076</name>
</gene>
<dbReference type="InterPro" id="IPR011335">
    <property type="entry name" value="Restrct_endonuc-II-like"/>
</dbReference>
<protein>
    <submittedName>
        <fullName evidence="2">BirA family transcriptional regulator, biotin operon repressor / biotin-[acetyl-CoA-carboxylase] ligase</fullName>
    </submittedName>
</protein>
<dbReference type="Pfam" id="PF04480">
    <property type="entry name" value="DUF559"/>
    <property type="match status" value="1"/>
</dbReference>